<comment type="caution">
    <text evidence="1">The sequence shown here is derived from an EMBL/GenBank/DDBJ whole genome shotgun (WGS) entry which is preliminary data.</text>
</comment>
<name>K8XED2_RHOOP</name>
<dbReference type="AlphaFoldDB" id="K8XED2"/>
<evidence type="ECO:0000313" key="2">
    <source>
        <dbReference type="Proteomes" id="UP000005951"/>
    </source>
</evidence>
<proteinExistence type="predicted"/>
<sequence length="69" mass="7444">MILDVGQLREARAYKAPRDLTVSGDDDFPLVDWDRGGPEDLGLPLAAQRACAGSSEVADPVRFTVGETR</sequence>
<reference evidence="1 2" key="1">
    <citation type="journal article" date="2013" name="Genome Announc.">
        <title>Draft Genome Sequence of Rhodococcus opacus Strain M213 Shows a Diverse Catabolic Potential.</title>
        <authorList>
            <person name="Pathak A."/>
            <person name="Green S.J."/>
            <person name="Ogram A."/>
            <person name="Chauhan A."/>
        </authorList>
    </citation>
    <scope>NUCLEOTIDE SEQUENCE [LARGE SCALE GENOMIC DNA]</scope>
    <source>
        <strain evidence="1 2">M213</strain>
    </source>
</reference>
<accession>K8XED2</accession>
<protein>
    <submittedName>
        <fullName evidence="1">Uncharacterized protein</fullName>
    </submittedName>
</protein>
<dbReference type="Proteomes" id="UP000005951">
    <property type="component" value="Unassembled WGS sequence"/>
</dbReference>
<dbReference type="EMBL" id="AJYC02000222">
    <property type="protein sequence ID" value="EKT76642.1"/>
    <property type="molecule type" value="Genomic_DNA"/>
</dbReference>
<evidence type="ECO:0000313" key="1">
    <source>
        <dbReference type="EMBL" id="EKT76642.1"/>
    </source>
</evidence>
<gene>
    <name evidence="1" type="ORF">WSS_A41595</name>
</gene>
<organism evidence="1 2">
    <name type="scientific">Rhodococcus opacus M213</name>
    <dbReference type="NCBI Taxonomy" id="1129896"/>
    <lineage>
        <taxon>Bacteria</taxon>
        <taxon>Bacillati</taxon>
        <taxon>Actinomycetota</taxon>
        <taxon>Actinomycetes</taxon>
        <taxon>Mycobacteriales</taxon>
        <taxon>Nocardiaceae</taxon>
        <taxon>Rhodococcus</taxon>
    </lineage>
</organism>